<dbReference type="RefSeq" id="WP_188252796.1">
    <property type="nucleotide sequence ID" value="NZ_JABVCF010000001.1"/>
</dbReference>
<name>A0A942I1S6_9HYPH</name>
<keyword evidence="4" id="KW-1185">Reference proteome</keyword>
<feature type="domain" description="SGNH hydrolase-type esterase" evidence="2">
    <location>
        <begin position="39"/>
        <end position="188"/>
    </location>
</feature>
<feature type="signal peptide" evidence="1">
    <location>
        <begin position="1"/>
        <end position="32"/>
    </location>
</feature>
<keyword evidence="1" id="KW-0732">Signal</keyword>
<protein>
    <submittedName>
        <fullName evidence="3">Arylesterase</fullName>
    </submittedName>
</protein>
<evidence type="ECO:0000259" key="2">
    <source>
        <dbReference type="Pfam" id="PF13472"/>
    </source>
</evidence>
<dbReference type="Pfam" id="PF13472">
    <property type="entry name" value="Lipase_GDSL_2"/>
    <property type="match status" value="1"/>
</dbReference>
<evidence type="ECO:0000313" key="4">
    <source>
        <dbReference type="Proteomes" id="UP000680348"/>
    </source>
</evidence>
<dbReference type="GO" id="GO:0016788">
    <property type="term" value="F:hydrolase activity, acting on ester bonds"/>
    <property type="evidence" value="ECO:0007669"/>
    <property type="project" value="UniProtKB-ARBA"/>
</dbReference>
<evidence type="ECO:0000313" key="3">
    <source>
        <dbReference type="EMBL" id="MBS3647239.1"/>
    </source>
</evidence>
<organism evidence="3 4">
    <name type="scientific">Pseudaminobacter soli</name>
    <name type="common">ex Zhang et al. 2022</name>
    <dbReference type="NCBI Taxonomy" id="2831468"/>
    <lineage>
        <taxon>Bacteria</taxon>
        <taxon>Pseudomonadati</taxon>
        <taxon>Pseudomonadota</taxon>
        <taxon>Alphaproteobacteria</taxon>
        <taxon>Hyphomicrobiales</taxon>
        <taxon>Phyllobacteriaceae</taxon>
        <taxon>Pseudaminobacter</taxon>
    </lineage>
</organism>
<gene>
    <name evidence="3" type="ORF">KEU06_01185</name>
</gene>
<feature type="chain" id="PRO_5036922062" evidence="1">
    <location>
        <begin position="33"/>
        <end position="217"/>
    </location>
</feature>
<dbReference type="SUPFAM" id="SSF52266">
    <property type="entry name" value="SGNH hydrolase"/>
    <property type="match status" value="1"/>
</dbReference>
<proteinExistence type="predicted"/>
<evidence type="ECO:0000256" key="1">
    <source>
        <dbReference type="SAM" id="SignalP"/>
    </source>
</evidence>
<reference evidence="3" key="1">
    <citation type="submission" date="2021-04" db="EMBL/GenBank/DDBJ databases">
        <title>Pseudaminobacter soli sp. nov., isolated from paddy soil contaminated by heavy metals.</title>
        <authorList>
            <person name="Zhang K."/>
        </authorList>
    </citation>
    <scope>NUCLEOTIDE SEQUENCE</scope>
    <source>
        <strain evidence="3">19-2017</strain>
    </source>
</reference>
<sequence length="217" mass="23267">MSSLARHIRKAALVLSYLTLLGSSLATGNAWAQPATVVVLGDSNASGSGVGRRAAFPAQLDAILHSRGHDVRVINAGVGWDTFERMLARLDASVPPGTSLVIVQGGYNDVVARTRPEAIVAAIDGILARLNARRIKAVLCGFFYPDWDAVGRSLSRRHHAIFVSGSACYDPDHRGPDGVHMAAAGHRVVAARLAPIVEQALFPRMGMTVYDRRHRSE</sequence>
<dbReference type="InterPro" id="IPR036514">
    <property type="entry name" value="SGNH_hydro_sf"/>
</dbReference>
<comment type="caution">
    <text evidence="3">The sequence shown here is derived from an EMBL/GenBank/DDBJ whole genome shotgun (WGS) entry which is preliminary data.</text>
</comment>
<dbReference type="Proteomes" id="UP000680348">
    <property type="component" value="Unassembled WGS sequence"/>
</dbReference>
<dbReference type="AlphaFoldDB" id="A0A942I1S6"/>
<dbReference type="Gene3D" id="3.40.50.1110">
    <property type="entry name" value="SGNH hydrolase"/>
    <property type="match status" value="1"/>
</dbReference>
<dbReference type="InterPro" id="IPR013830">
    <property type="entry name" value="SGNH_hydro"/>
</dbReference>
<accession>A0A942I1S6</accession>
<dbReference type="EMBL" id="JAGWCR010000001">
    <property type="protein sequence ID" value="MBS3647239.1"/>
    <property type="molecule type" value="Genomic_DNA"/>
</dbReference>